<dbReference type="EMBL" id="FO082060">
    <property type="protein sequence ID" value="CCE24345.1"/>
    <property type="molecule type" value="Genomic_DNA"/>
</dbReference>
<dbReference type="STRING" id="1091494.MEALZ_2670"/>
<protein>
    <submittedName>
        <fullName evidence="1">Uncharacterized protein</fullName>
    </submittedName>
</protein>
<sequence>MLLLTRFLFALFTAPPVLLALVMLYAVAPEPSVQADWQMNDEDIERAKQIFEGSPVSDNIRTIELNERDLNIALNYILDNYLNSNSILTLDDTSIGFKISLHLPKNLFGNYLNLQFNLAKTNGSTHIHSLKIGRVDVADELAGWLIKKTIKYAHLKQHYILVTEQILDFHFDKEGLRLTYFTDPAFAEHTADLLHRAKDRQSMIFYQQKLTEVINTHDPDWLLSLADLIQPLFKLAYQRSSLKTAVKENRIVIFTINSYVNKHETMPYLPRNIIAKPHTEYPVFLYRRIDLAKHFIASATLTATGGGHLANIIGMEKELSDARSGSGFSFVDLAGNRAGMRFGQLAVSSPENARRLQQAMTEIKDYTAFMPDVRDFPENLDRSAFKKQYGSVYSPKYQEMLMVIDKRIDQLEIYQN</sequence>
<dbReference type="PATRIC" id="fig|271065.3.peg.2742"/>
<dbReference type="KEGG" id="mah:MEALZ_2670"/>
<gene>
    <name evidence="1" type="ordered locus">MEALZ_2670</name>
</gene>
<accession>G4SY48</accession>
<dbReference type="RefSeq" id="WP_014149113.1">
    <property type="nucleotide sequence ID" value="NC_016112.1"/>
</dbReference>
<dbReference type="AlphaFoldDB" id="G4SY48"/>
<dbReference type="Proteomes" id="UP000008315">
    <property type="component" value="Chromosome"/>
</dbReference>
<name>G4SY48_META2</name>
<evidence type="ECO:0000313" key="1">
    <source>
        <dbReference type="EMBL" id="CCE24345.1"/>
    </source>
</evidence>
<dbReference type="HOGENOM" id="CLU_048873_0_0_6"/>
<evidence type="ECO:0000313" key="2">
    <source>
        <dbReference type="Proteomes" id="UP000008315"/>
    </source>
</evidence>
<proteinExistence type="predicted"/>
<reference evidence="2" key="1">
    <citation type="journal article" date="2012" name="J. Bacteriol.">
        <title>Genome sequence of the haloalkaliphilic methanotrophic bacterium Methylomicrobium alcaliphilum 20Z.</title>
        <authorList>
            <person name="Vuilleumier S."/>
            <person name="Khmelenina V.N."/>
            <person name="Bringel F."/>
            <person name="Reshetnikov A.S."/>
            <person name="Lajus A."/>
            <person name="Mangenot S."/>
            <person name="Rouy Z."/>
            <person name="Op den Camp H.J."/>
            <person name="Jetten M.S."/>
            <person name="Dispirito A.A."/>
            <person name="Dunfield P."/>
            <person name="Klotz M.G."/>
            <person name="Semrau J.D."/>
            <person name="Stein L.Y."/>
            <person name="Barbe V."/>
            <person name="Medigue C."/>
            <person name="Trotsenko Y.A."/>
            <person name="Kalyuzhnaya M.G."/>
        </authorList>
    </citation>
    <scope>NUCLEOTIDE SEQUENCE [LARGE SCALE GENOMIC DNA]</scope>
    <source>
        <strain evidence="2">DSM 19304 / NCIMB 14124 / VKM B-2133 / 20Z</strain>
    </source>
</reference>
<organism evidence="1 2">
    <name type="scientific">Methylotuvimicrobium alcaliphilum (strain DSM 19304 / NCIMB 14124 / VKM B-2133 / 20Z)</name>
    <name type="common">Methylomicrobium alcaliphilum</name>
    <dbReference type="NCBI Taxonomy" id="1091494"/>
    <lineage>
        <taxon>Bacteria</taxon>
        <taxon>Pseudomonadati</taxon>
        <taxon>Pseudomonadota</taxon>
        <taxon>Gammaproteobacteria</taxon>
        <taxon>Methylococcales</taxon>
        <taxon>Methylococcaceae</taxon>
        <taxon>Methylotuvimicrobium</taxon>
    </lineage>
</organism>
<keyword evidence="2" id="KW-1185">Reference proteome</keyword>